<organism evidence="1 2">
    <name type="scientific">Scutellospora calospora</name>
    <dbReference type="NCBI Taxonomy" id="85575"/>
    <lineage>
        <taxon>Eukaryota</taxon>
        <taxon>Fungi</taxon>
        <taxon>Fungi incertae sedis</taxon>
        <taxon>Mucoromycota</taxon>
        <taxon>Glomeromycotina</taxon>
        <taxon>Glomeromycetes</taxon>
        <taxon>Diversisporales</taxon>
        <taxon>Gigasporaceae</taxon>
        <taxon>Scutellospora</taxon>
    </lineage>
</organism>
<evidence type="ECO:0000313" key="2">
    <source>
        <dbReference type="Proteomes" id="UP000789860"/>
    </source>
</evidence>
<sequence length="66" mass="7278">MKLVHPYTHVKLIAAKEANVKRLINIHRAGGDYHRKSLSRPSKVSSTNKVSGELVIILSSAPMKLS</sequence>
<evidence type="ECO:0000313" key="1">
    <source>
        <dbReference type="EMBL" id="CAG8462166.1"/>
    </source>
</evidence>
<reference evidence="1" key="1">
    <citation type="submission" date="2021-06" db="EMBL/GenBank/DDBJ databases">
        <authorList>
            <person name="Kallberg Y."/>
            <person name="Tangrot J."/>
            <person name="Rosling A."/>
        </authorList>
    </citation>
    <scope>NUCLEOTIDE SEQUENCE</scope>
    <source>
        <strain evidence="1">AU212A</strain>
    </source>
</reference>
<dbReference type="EMBL" id="CAJVPM010001215">
    <property type="protein sequence ID" value="CAG8462166.1"/>
    <property type="molecule type" value="Genomic_DNA"/>
</dbReference>
<keyword evidence="2" id="KW-1185">Reference proteome</keyword>
<dbReference type="Proteomes" id="UP000789860">
    <property type="component" value="Unassembled WGS sequence"/>
</dbReference>
<gene>
    <name evidence="1" type="ORF">SCALOS_LOCUS1664</name>
</gene>
<proteinExistence type="predicted"/>
<comment type="caution">
    <text evidence="1">The sequence shown here is derived from an EMBL/GenBank/DDBJ whole genome shotgun (WGS) entry which is preliminary data.</text>
</comment>
<protein>
    <submittedName>
        <fullName evidence="1">10329_t:CDS:1</fullName>
    </submittedName>
</protein>
<name>A0ACA9KAT1_9GLOM</name>
<accession>A0ACA9KAT1</accession>